<keyword evidence="1" id="KW-0808">Transferase</keyword>
<dbReference type="EMBL" id="BJYT01000006">
    <property type="protein sequence ID" value="GEO09462.1"/>
    <property type="molecule type" value="Genomic_DNA"/>
</dbReference>
<feature type="compositionally biased region" description="Polar residues" evidence="6">
    <location>
        <begin position="495"/>
        <end position="504"/>
    </location>
</feature>
<evidence type="ECO:0000256" key="6">
    <source>
        <dbReference type="SAM" id="MobiDB-lite"/>
    </source>
</evidence>
<evidence type="ECO:0000259" key="8">
    <source>
        <dbReference type="PROSITE" id="PS50011"/>
    </source>
</evidence>
<gene>
    <name evidence="9" type="ORF">SAE01_19580</name>
</gene>
<sequence length="587" mass="64886">MARVFTITPGLENMGGLKTGGQGSIYKGRRIGEIITAVKILPTPIYSETGDDANYSAFKNEVAKLKKVNEISNPNVVKILSSGLSEQGNFPFIEMEYIEGPDLEEILHTPDHSVFTINEALKVAEQLSNAIAHCHRMDVRHGDIKSNNVKYNTASGNYILLDFGLAMMSDEERRSNIDRLGAIEFMAPEQNSGQMLFQTDVYSFGVVLFELLAGTVPFPLKDKGETARNEVRLAHMTSPVPNLLELRKAALPSTWSTEKKAREIQVPGWVIKMIEKCVEKKPEKRFLNGGELYNFIIQQLTSRPATPAAGAKTVSIKPLAKQDFIVYHQQLKKQLSQYQKELTEKESELAELKVLLGGEENANGTGETKRMGTPKKNRVSSASFVALLFLTLGLGAFAMYPIIKNSFFAGKAKTGGATEPINTPTEEKAISEPVFREKKDASKKNEETMVRLGDEDSASANGSNGLHDQPETNDASTVDGTNERSANAANAANRTADQNDQSANGDEDSYTKPGKVSKKYAVVAKAYFYNQPNEDTKRDEFISPEEKAVVLALNERYGFIYVVITTPEGQVFKGWLRKRDVKLYADE</sequence>
<dbReference type="GO" id="GO:0005524">
    <property type="term" value="F:ATP binding"/>
    <property type="evidence" value="ECO:0007669"/>
    <property type="project" value="UniProtKB-KW"/>
</dbReference>
<dbReference type="InterPro" id="IPR000719">
    <property type="entry name" value="Prot_kinase_dom"/>
</dbReference>
<accession>A0A512BBZ8</accession>
<keyword evidence="10" id="KW-1185">Reference proteome</keyword>
<dbReference type="PANTHER" id="PTHR43289:SF6">
    <property type="entry name" value="SERINE_THREONINE-PROTEIN KINASE NEKL-3"/>
    <property type="match status" value="1"/>
</dbReference>
<organism evidence="9 10">
    <name type="scientific">Segetibacter aerophilus</name>
    <dbReference type="NCBI Taxonomy" id="670293"/>
    <lineage>
        <taxon>Bacteria</taxon>
        <taxon>Pseudomonadati</taxon>
        <taxon>Bacteroidota</taxon>
        <taxon>Chitinophagia</taxon>
        <taxon>Chitinophagales</taxon>
        <taxon>Chitinophagaceae</taxon>
        <taxon>Segetibacter</taxon>
    </lineage>
</organism>
<evidence type="ECO:0000256" key="1">
    <source>
        <dbReference type="ARBA" id="ARBA00022679"/>
    </source>
</evidence>
<keyword evidence="5" id="KW-0175">Coiled coil</keyword>
<feature type="transmembrane region" description="Helical" evidence="7">
    <location>
        <begin position="379"/>
        <end position="403"/>
    </location>
</feature>
<keyword evidence="7" id="KW-0472">Membrane</keyword>
<feature type="domain" description="Protein kinase" evidence="8">
    <location>
        <begin position="11"/>
        <end position="296"/>
    </location>
</feature>
<dbReference type="SUPFAM" id="SSF56112">
    <property type="entry name" value="Protein kinase-like (PK-like)"/>
    <property type="match status" value="1"/>
</dbReference>
<protein>
    <recommendedName>
        <fullName evidence="8">Protein kinase domain-containing protein</fullName>
    </recommendedName>
</protein>
<dbReference type="RefSeq" id="WP_147203583.1">
    <property type="nucleotide sequence ID" value="NZ_BJYT01000006.1"/>
</dbReference>
<dbReference type="InterPro" id="IPR011009">
    <property type="entry name" value="Kinase-like_dom_sf"/>
</dbReference>
<dbReference type="Pfam" id="PF00069">
    <property type="entry name" value="Pkinase"/>
    <property type="match status" value="1"/>
</dbReference>
<evidence type="ECO:0000256" key="4">
    <source>
        <dbReference type="ARBA" id="ARBA00022840"/>
    </source>
</evidence>
<reference evidence="9 10" key="1">
    <citation type="submission" date="2019-07" db="EMBL/GenBank/DDBJ databases">
        <title>Whole genome shotgun sequence of Segetibacter aerophilus NBRC 106135.</title>
        <authorList>
            <person name="Hosoyama A."/>
            <person name="Uohara A."/>
            <person name="Ohji S."/>
            <person name="Ichikawa N."/>
        </authorList>
    </citation>
    <scope>NUCLEOTIDE SEQUENCE [LARGE SCALE GENOMIC DNA]</scope>
    <source>
        <strain evidence="9 10">NBRC 106135</strain>
    </source>
</reference>
<keyword evidence="3" id="KW-0418">Kinase</keyword>
<dbReference type="CDD" id="cd14014">
    <property type="entry name" value="STKc_PknB_like"/>
    <property type="match status" value="1"/>
</dbReference>
<dbReference type="Proteomes" id="UP000321513">
    <property type="component" value="Unassembled WGS sequence"/>
</dbReference>
<evidence type="ECO:0000313" key="9">
    <source>
        <dbReference type="EMBL" id="GEO09462.1"/>
    </source>
</evidence>
<keyword evidence="2" id="KW-0547">Nucleotide-binding</keyword>
<evidence type="ECO:0000256" key="2">
    <source>
        <dbReference type="ARBA" id="ARBA00022741"/>
    </source>
</evidence>
<feature type="compositionally biased region" description="Polar residues" evidence="6">
    <location>
        <begin position="458"/>
        <end position="485"/>
    </location>
</feature>
<evidence type="ECO:0000256" key="3">
    <source>
        <dbReference type="ARBA" id="ARBA00022777"/>
    </source>
</evidence>
<proteinExistence type="predicted"/>
<evidence type="ECO:0000256" key="5">
    <source>
        <dbReference type="SAM" id="Coils"/>
    </source>
</evidence>
<name>A0A512BBZ8_9BACT</name>
<feature type="region of interest" description="Disordered" evidence="6">
    <location>
        <begin position="414"/>
        <end position="513"/>
    </location>
</feature>
<dbReference type="SMART" id="SM00220">
    <property type="entry name" value="S_TKc"/>
    <property type="match status" value="1"/>
</dbReference>
<evidence type="ECO:0000313" key="10">
    <source>
        <dbReference type="Proteomes" id="UP000321513"/>
    </source>
</evidence>
<keyword evidence="7" id="KW-1133">Transmembrane helix</keyword>
<comment type="caution">
    <text evidence="9">The sequence shown here is derived from an EMBL/GenBank/DDBJ whole genome shotgun (WGS) entry which is preliminary data.</text>
</comment>
<dbReference type="AlphaFoldDB" id="A0A512BBZ8"/>
<feature type="coiled-coil region" evidence="5">
    <location>
        <begin position="328"/>
        <end position="355"/>
    </location>
</feature>
<evidence type="ECO:0000256" key="7">
    <source>
        <dbReference type="SAM" id="Phobius"/>
    </source>
</evidence>
<feature type="compositionally biased region" description="Basic and acidic residues" evidence="6">
    <location>
        <begin position="425"/>
        <end position="454"/>
    </location>
</feature>
<dbReference type="PANTHER" id="PTHR43289">
    <property type="entry name" value="MITOGEN-ACTIVATED PROTEIN KINASE KINASE KINASE 20-RELATED"/>
    <property type="match status" value="1"/>
</dbReference>
<dbReference type="GO" id="GO:0004674">
    <property type="term" value="F:protein serine/threonine kinase activity"/>
    <property type="evidence" value="ECO:0007669"/>
    <property type="project" value="TreeGrafter"/>
</dbReference>
<keyword evidence="4" id="KW-0067">ATP-binding</keyword>
<keyword evidence="7" id="KW-0812">Transmembrane</keyword>
<dbReference type="Gene3D" id="1.10.510.10">
    <property type="entry name" value="Transferase(Phosphotransferase) domain 1"/>
    <property type="match status" value="1"/>
</dbReference>
<dbReference type="OrthoDB" id="9813021at2"/>
<dbReference type="PROSITE" id="PS50011">
    <property type="entry name" value="PROTEIN_KINASE_DOM"/>
    <property type="match status" value="1"/>
</dbReference>